<organism evidence="2 3">
    <name type="scientific">Ciona intestinalis</name>
    <name type="common">Transparent sea squirt</name>
    <name type="synonym">Ascidia intestinalis</name>
    <dbReference type="NCBI Taxonomy" id="7719"/>
    <lineage>
        <taxon>Eukaryota</taxon>
        <taxon>Metazoa</taxon>
        <taxon>Chordata</taxon>
        <taxon>Tunicata</taxon>
        <taxon>Ascidiacea</taxon>
        <taxon>Phlebobranchia</taxon>
        <taxon>Cionidae</taxon>
        <taxon>Ciona</taxon>
    </lineage>
</organism>
<dbReference type="Proteomes" id="UP000008144">
    <property type="component" value="Chromosome 11"/>
</dbReference>
<dbReference type="GeneTree" id="ENSGT00660000097266"/>
<sequence length="337" mass="37735">MSFAGARISQPTVVVDSPIHDVDLNVRKSSLSELTTKKLEPLIPETRTFMPQPDVYVNPTCNPSNRREVTSPTSEQETTKESNIFGRPLIAAAHKALYDLGLDPDRNLILIRLDVGKKPLIRYANYGHTPAHIQTNTLHDQPVVTDHQVAKILKHQDVSEAKQSLYGINQSLHYIRAVLGPSKISGLTWFYHTHLPHARYMKVDSMKFHKVTVVFTDAKVASINVALSYIRSLCEQYSTTTTLSANEVVVVDWDGQITGYGESPHPSVAKCLRLCGEKYSDQQHALKDAVSHHPDYVVAANIKTQESLQLVKEISMEGFEVVITCPSTMREMVEFVF</sequence>
<dbReference type="PANTHER" id="PTHR20953:SF3">
    <property type="entry name" value="P-LOOP CONTAINING NUCLEOSIDE TRIPHOSPHATE HYDROLASES SUPERFAMILY PROTEIN"/>
    <property type="match status" value="1"/>
</dbReference>
<reference evidence="2" key="2">
    <citation type="journal article" date="2008" name="Genome Biol.">
        <title>Improved genome assembly and evidence-based global gene model set for the chordate Ciona intestinalis: new insight into intron and operon populations.</title>
        <authorList>
            <person name="Satou Y."/>
            <person name="Mineta K."/>
            <person name="Ogasawara M."/>
            <person name="Sasakura Y."/>
            <person name="Shoguchi E."/>
            <person name="Ueno K."/>
            <person name="Yamada L."/>
            <person name="Matsumoto J."/>
            <person name="Wasserscheid J."/>
            <person name="Dewar K."/>
            <person name="Wiley G.B."/>
            <person name="Macmil S.L."/>
            <person name="Roe B.A."/>
            <person name="Zeller R.W."/>
            <person name="Hastings K.E."/>
            <person name="Lemaire P."/>
            <person name="Lindquist E."/>
            <person name="Endo T."/>
            <person name="Hotta K."/>
            <person name="Inaba K."/>
        </authorList>
    </citation>
    <scope>NUCLEOTIDE SEQUENCE [LARGE SCALE GENOMIC DNA]</scope>
    <source>
        <strain evidence="2">wild type</strain>
    </source>
</reference>
<dbReference type="PANTHER" id="PTHR20953">
    <property type="entry name" value="KINASE-RELATED"/>
    <property type="match status" value="1"/>
</dbReference>
<dbReference type="Ensembl" id="ENSCINT00000035864.1">
    <property type="protein sequence ID" value="ENSCINP00000029999.1"/>
    <property type="gene ID" value="ENSCING00000021590.1"/>
</dbReference>
<feature type="compositionally biased region" description="Polar residues" evidence="1">
    <location>
        <begin position="61"/>
        <end position="76"/>
    </location>
</feature>
<feature type="region of interest" description="Disordered" evidence="1">
    <location>
        <begin position="61"/>
        <end position="81"/>
    </location>
</feature>
<reference evidence="2" key="4">
    <citation type="submission" date="2025-09" db="UniProtKB">
        <authorList>
            <consortium name="Ensembl"/>
        </authorList>
    </citation>
    <scope>IDENTIFICATION</scope>
</reference>
<evidence type="ECO:0000256" key="1">
    <source>
        <dbReference type="SAM" id="MobiDB-lite"/>
    </source>
</evidence>
<proteinExistence type="predicted"/>
<reference evidence="2" key="3">
    <citation type="submission" date="2025-08" db="UniProtKB">
        <authorList>
            <consortium name="Ensembl"/>
        </authorList>
    </citation>
    <scope>IDENTIFICATION</scope>
</reference>
<accession>H2XK17</accession>
<dbReference type="InParanoid" id="H2XK17"/>
<protein>
    <submittedName>
        <fullName evidence="2">Uncharacterized protein</fullName>
    </submittedName>
</protein>
<evidence type="ECO:0000313" key="2">
    <source>
        <dbReference type="Ensembl" id="ENSCINP00000029999.1"/>
    </source>
</evidence>
<dbReference type="AlphaFoldDB" id="H2XK17"/>
<dbReference type="STRING" id="7719.ENSCINP00000029999"/>
<dbReference type="HOGENOM" id="CLU_823749_0_0_1"/>
<reference evidence="3" key="1">
    <citation type="journal article" date="2002" name="Science">
        <title>The draft genome of Ciona intestinalis: insights into chordate and vertebrate origins.</title>
        <authorList>
            <person name="Dehal P."/>
            <person name="Satou Y."/>
            <person name="Campbell R.K."/>
            <person name="Chapman J."/>
            <person name="Degnan B."/>
            <person name="De Tomaso A."/>
            <person name="Davidson B."/>
            <person name="Di Gregorio A."/>
            <person name="Gelpke M."/>
            <person name="Goodstein D.M."/>
            <person name="Harafuji N."/>
            <person name="Hastings K.E."/>
            <person name="Ho I."/>
            <person name="Hotta K."/>
            <person name="Huang W."/>
            <person name="Kawashima T."/>
            <person name="Lemaire P."/>
            <person name="Martinez D."/>
            <person name="Meinertzhagen I.A."/>
            <person name="Necula S."/>
            <person name="Nonaka M."/>
            <person name="Putnam N."/>
            <person name="Rash S."/>
            <person name="Saiga H."/>
            <person name="Satake M."/>
            <person name="Terry A."/>
            <person name="Yamada L."/>
            <person name="Wang H.G."/>
            <person name="Awazu S."/>
            <person name="Azumi K."/>
            <person name="Boore J."/>
            <person name="Branno M."/>
            <person name="Chin-Bow S."/>
            <person name="DeSantis R."/>
            <person name="Doyle S."/>
            <person name="Francino P."/>
            <person name="Keys D.N."/>
            <person name="Haga S."/>
            <person name="Hayashi H."/>
            <person name="Hino K."/>
            <person name="Imai K.S."/>
            <person name="Inaba K."/>
            <person name="Kano S."/>
            <person name="Kobayashi K."/>
            <person name="Kobayashi M."/>
            <person name="Lee B.I."/>
            <person name="Makabe K.W."/>
            <person name="Manohar C."/>
            <person name="Matassi G."/>
            <person name="Medina M."/>
            <person name="Mochizuki Y."/>
            <person name="Mount S."/>
            <person name="Morishita T."/>
            <person name="Miura S."/>
            <person name="Nakayama A."/>
            <person name="Nishizaka S."/>
            <person name="Nomoto H."/>
            <person name="Ohta F."/>
            <person name="Oishi K."/>
            <person name="Rigoutsos I."/>
            <person name="Sano M."/>
            <person name="Sasaki A."/>
            <person name="Sasakura Y."/>
            <person name="Shoguchi E."/>
            <person name="Shin-i T."/>
            <person name="Spagnuolo A."/>
            <person name="Stainier D."/>
            <person name="Suzuki M.M."/>
            <person name="Tassy O."/>
            <person name="Takatori N."/>
            <person name="Tokuoka M."/>
            <person name="Yagi K."/>
            <person name="Yoshizaki F."/>
            <person name="Wada S."/>
            <person name="Zhang C."/>
            <person name="Hyatt P.D."/>
            <person name="Larimer F."/>
            <person name="Detter C."/>
            <person name="Doggett N."/>
            <person name="Glavina T."/>
            <person name="Hawkins T."/>
            <person name="Richardson P."/>
            <person name="Lucas S."/>
            <person name="Kohara Y."/>
            <person name="Levine M."/>
            <person name="Satoh N."/>
            <person name="Rokhsar D.S."/>
        </authorList>
    </citation>
    <scope>NUCLEOTIDE SEQUENCE [LARGE SCALE GENOMIC DNA]</scope>
</reference>
<name>H2XK17_CIOIN</name>
<dbReference type="EMBL" id="EAAA01000694">
    <property type="status" value="NOT_ANNOTATED_CDS"/>
    <property type="molecule type" value="Genomic_DNA"/>
</dbReference>
<keyword evidence="3" id="KW-1185">Reference proteome</keyword>
<evidence type="ECO:0000313" key="3">
    <source>
        <dbReference type="Proteomes" id="UP000008144"/>
    </source>
</evidence>